<proteinExistence type="inferred from homology"/>
<feature type="transmembrane region" description="Helical" evidence="9">
    <location>
        <begin position="266"/>
        <end position="286"/>
    </location>
</feature>
<keyword evidence="4 9" id="KW-0812">Transmembrane</keyword>
<feature type="region of interest" description="Disordered" evidence="8">
    <location>
        <begin position="1"/>
        <end position="30"/>
    </location>
</feature>
<feature type="transmembrane region" description="Helical" evidence="9">
    <location>
        <begin position="134"/>
        <end position="154"/>
    </location>
</feature>
<feature type="transmembrane region" description="Helical" evidence="9">
    <location>
        <begin position="107"/>
        <end position="127"/>
    </location>
</feature>
<organism evidence="10 11">
    <name type="scientific">Camellia sinensis</name>
    <name type="common">Tea plant</name>
    <name type="synonym">Thea sinensis</name>
    <dbReference type="NCBI Taxonomy" id="4442"/>
    <lineage>
        <taxon>Eukaryota</taxon>
        <taxon>Viridiplantae</taxon>
        <taxon>Streptophyta</taxon>
        <taxon>Embryophyta</taxon>
        <taxon>Tracheophyta</taxon>
        <taxon>Spermatophyta</taxon>
        <taxon>Magnoliopsida</taxon>
        <taxon>eudicotyledons</taxon>
        <taxon>Gunneridae</taxon>
        <taxon>Pentapetalae</taxon>
        <taxon>asterids</taxon>
        <taxon>Ericales</taxon>
        <taxon>Theaceae</taxon>
        <taxon>Camellia</taxon>
    </lineage>
</organism>
<dbReference type="InterPro" id="IPR039309">
    <property type="entry name" value="BT1"/>
</dbReference>
<evidence type="ECO:0000256" key="9">
    <source>
        <dbReference type="SAM" id="Phobius"/>
    </source>
</evidence>
<dbReference type="GO" id="GO:0016020">
    <property type="term" value="C:membrane"/>
    <property type="evidence" value="ECO:0007669"/>
    <property type="project" value="UniProtKB-SubCell"/>
</dbReference>
<comment type="similarity">
    <text evidence="7">Belongs to the major facilitator superfamily. Phosphate:H(+) symporter (TC 2.A.1.9) family.</text>
</comment>
<evidence type="ECO:0000313" key="10">
    <source>
        <dbReference type="EMBL" id="KAF5947170.1"/>
    </source>
</evidence>
<dbReference type="Pfam" id="PF03092">
    <property type="entry name" value="BT1"/>
    <property type="match status" value="1"/>
</dbReference>
<feature type="transmembrane region" description="Helical" evidence="9">
    <location>
        <begin position="184"/>
        <end position="204"/>
    </location>
</feature>
<reference evidence="10 11" key="2">
    <citation type="submission" date="2020-07" db="EMBL/GenBank/DDBJ databases">
        <title>Genome assembly of wild tea tree DASZ reveals pedigree and selection history of tea varieties.</title>
        <authorList>
            <person name="Zhang W."/>
        </authorList>
    </citation>
    <scope>NUCLEOTIDE SEQUENCE [LARGE SCALE GENOMIC DNA]</scope>
    <source>
        <strain evidence="11">cv. G240</strain>
        <tissue evidence="10">Leaf</tissue>
    </source>
</reference>
<reference evidence="11" key="1">
    <citation type="journal article" date="2020" name="Nat. Commun.">
        <title>Genome assembly of wild tea tree DASZ reveals pedigree and selection history of tea varieties.</title>
        <authorList>
            <person name="Zhang W."/>
            <person name="Zhang Y."/>
            <person name="Qiu H."/>
            <person name="Guo Y."/>
            <person name="Wan H."/>
            <person name="Zhang X."/>
            <person name="Scossa F."/>
            <person name="Alseekh S."/>
            <person name="Zhang Q."/>
            <person name="Wang P."/>
            <person name="Xu L."/>
            <person name="Schmidt M.H."/>
            <person name="Jia X."/>
            <person name="Li D."/>
            <person name="Zhu A."/>
            <person name="Guo F."/>
            <person name="Chen W."/>
            <person name="Ni D."/>
            <person name="Usadel B."/>
            <person name="Fernie A.R."/>
            <person name="Wen W."/>
        </authorList>
    </citation>
    <scope>NUCLEOTIDE SEQUENCE [LARGE SCALE GENOMIC DNA]</scope>
    <source>
        <strain evidence="11">cv. G240</strain>
    </source>
</reference>
<dbReference type="Proteomes" id="UP000593564">
    <property type="component" value="Unassembled WGS sequence"/>
</dbReference>
<dbReference type="PANTHER" id="PTHR31585">
    <property type="entry name" value="FOLATE-BIOPTERIN TRANSPORTER 1, CHLOROPLASTIC"/>
    <property type="match status" value="1"/>
</dbReference>
<keyword evidence="3" id="KW-0813">Transport</keyword>
<evidence type="ECO:0000256" key="7">
    <source>
        <dbReference type="ARBA" id="ARBA00044504"/>
    </source>
</evidence>
<dbReference type="Gene3D" id="1.20.1250.20">
    <property type="entry name" value="MFS general substrate transporter like domains"/>
    <property type="match status" value="1"/>
</dbReference>
<comment type="subcellular location">
    <subcellularLocation>
        <location evidence="1">Membrane</location>
        <topology evidence="1">Multi-pass membrane protein</topology>
    </subcellularLocation>
</comment>
<protein>
    <recommendedName>
        <fullName evidence="12">Folate-biopterin transporter 7</fullName>
    </recommendedName>
</protein>
<dbReference type="EMBL" id="JACBKZ010000006">
    <property type="protein sequence ID" value="KAF5947170.1"/>
    <property type="molecule type" value="Genomic_DNA"/>
</dbReference>
<dbReference type="AlphaFoldDB" id="A0A7J7H2J0"/>
<evidence type="ECO:0000256" key="2">
    <source>
        <dbReference type="ARBA" id="ARBA00007015"/>
    </source>
</evidence>
<evidence type="ECO:0000256" key="8">
    <source>
        <dbReference type="SAM" id="MobiDB-lite"/>
    </source>
</evidence>
<feature type="transmembrane region" description="Helical" evidence="9">
    <location>
        <begin position="354"/>
        <end position="373"/>
    </location>
</feature>
<accession>A0A7J7H2J0</accession>
<sequence>MGSGLRSRSKSKTTSNDTNNNNNNNNIKENKNRMPMWMRKVLLGLGFWVHAMRCFPWMGFNFFLKDSLKVDSSTPQLLQNSANLPMVAKPIYGLLSDSIYIASQHRISYIAIGAFLQAVSWIAITILSSSNISFFKIILYLLLGNFGALIVEVANDAIVAETGKQPSASSKNSQMSSLGEPQSFVWIASSIGGVLRNMLGGVAVDRFSPQAMFFLFGVILTMQFFITVLIRESSLNLPKSPSNVGIRKQLSELLVALRKPEIAHSITWFAASHAIIPALTGTVFFYQTRHLDIDSSVLVVSKVNVALGVAYNQHLMSVPLKKLISAIQLTMAVFMVSDVLFVKGIYRRMGMPDSVYVLVFSGLLEVMCFFKILPFSFLVAQLCPPGYEGCRMAFLTSSIALAFIVSGYLGVALASYVGVTGNDFSGLSCGFIVQAACTLLPLFWSSCIPDVPKTKRKGQLGKYEIGLKILKLEEIVIEWYSWIDKSLIGGKLYLYWALAHPAWDTIFRYRCHAASKNRLPTFKIN</sequence>
<dbReference type="PANTHER" id="PTHR31585:SF2">
    <property type="entry name" value="FOLATE-BIOPTERIN TRANSPORTER 7-RELATED"/>
    <property type="match status" value="1"/>
</dbReference>
<evidence type="ECO:0000256" key="6">
    <source>
        <dbReference type="ARBA" id="ARBA00023136"/>
    </source>
</evidence>
<dbReference type="InterPro" id="IPR036259">
    <property type="entry name" value="MFS_trans_sf"/>
</dbReference>
<gene>
    <name evidence="10" type="ORF">HYC85_013127</name>
</gene>
<evidence type="ECO:0000256" key="5">
    <source>
        <dbReference type="ARBA" id="ARBA00022989"/>
    </source>
</evidence>
<evidence type="ECO:0000313" key="11">
    <source>
        <dbReference type="Proteomes" id="UP000593564"/>
    </source>
</evidence>
<feature type="transmembrane region" description="Helical" evidence="9">
    <location>
        <begin position="211"/>
        <end position="230"/>
    </location>
</feature>
<feature type="transmembrane region" description="Helical" evidence="9">
    <location>
        <begin position="393"/>
        <end position="417"/>
    </location>
</feature>
<comment type="similarity">
    <text evidence="2">Belongs to the major facilitator superfamily. Folate-biopterin transporter (TC 2.A.71) family.</text>
</comment>
<feature type="transmembrane region" description="Helical" evidence="9">
    <location>
        <begin position="424"/>
        <end position="444"/>
    </location>
</feature>
<keyword evidence="11" id="KW-1185">Reference proteome</keyword>
<name>A0A7J7H2J0_CAMSI</name>
<keyword evidence="5 9" id="KW-1133">Transmembrane helix</keyword>
<keyword evidence="6 9" id="KW-0472">Membrane</keyword>
<comment type="caution">
    <text evidence="10">The sequence shown here is derived from an EMBL/GenBank/DDBJ whole genome shotgun (WGS) entry which is preliminary data.</text>
</comment>
<feature type="transmembrane region" description="Helical" evidence="9">
    <location>
        <begin position="323"/>
        <end position="342"/>
    </location>
</feature>
<dbReference type="SUPFAM" id="SSF103473">
    <property type="entry name" value="MFS general substrate transporter"/>
    <property type="match status" value="1"/>
</dbReference>
<feature type="transmembrane region" description="Helical" evidence="9">
    <location>
        <begin position="41"/>
        <end position="64"/>
    </location>
</feature>
<feature type="compositionally biased region" description="Low complexity" evidence="8">
    <location>
        <begin position="12"/>
        <end position="27"/>
    </location>
</feature>
<evidence type="ECO:0000256" key="4">
    <source>
        <dbReference type="ARBA" id="ARBA00022692"/>
    </source>
</evidence>
<evidence type="ECO:0008006" key="12">
    <source>
        <dbReference type="Google" id="ProtNLM"/>
    </source>
</evidence>
<evidence type="ECO:0000256" key="1">
    <source>
        <dbReference type="ARBA" id="ARBA00004141"/>
    </source>
</evidence>
<evidence type="ECO:0000256" key="3">
    <source>
        <dbReference type="ARBA" id="ARBA00022448"/>
    </source>
</evidence>